<proteinExistence type="predicted"/>
<dbReference type="Proteomes" id="UP000310066">
    <property type="component" value="Unassembled WGS sequence"/>
</dbReference>
<dbReference type="AlphaFoldDB" id="A0A4U0UV45"/>
<dbReference type="CDD" id="cd00048">
    <property type="entry name" value="DSRM_SF"/>
    <property type="match status" value="1"/>
</dbReference>
<dbReference type="EMBL" id="NAJP01000037">
    <property type="protein sequence ID" value="TKA39783.1"/>
    <property type="molecule type" value="Genomic_DNA"/>
</dbReference>
<accession>A0A4U0UV45</accession>
<gene>
    <name evidence="1" type="ORF">B0A54_08420</name>
</gene>
<dbReference type="OrthoDB" id="5418749at2759"/>
<dbReference type="PANTHER" id="PTHR42030">
    <property type="entry name" value="DRBM DOMAIN-CONTAINING PROTEIN"/>
    <property type="match status" value="1"/>
</dbReference>
<organism evidence="1 2">
    <name type="scientific">Friedmanniomyces endolithicus</name>
    <dbReference type="NCBI Taxonomy" id="329885"/>
    <lineage>
        <taxon>Eukaryota</taxon>
        <taxon>Fungi</taxon>
        <taxon>Dikarya</taxon>
        <taxon>Ascomycota</taxon>
        <taxon>Pezizomycotina</taxon>
        <taxon>Dothideomycetes</taxon>
        <taxon>Dothideomycetidae</taxon>
        <taxon>Mycosphaerellales</taxon>
        <taxon>Teratosphaeriaceae</taxon>
        <taxon>Friedmanniomyces</taxon>
    </lineage>
</organism>
<evidence type="ECO:0000313" key="1">
    <source>
        <dbReference type="EMBL" id="TKA39783.1"/>
    </source>
</evidence>
<sequence>MSPSSISSAPESTPKQDQLIGYCRSNGLRHPAFQVVSDRRGGRTAWSCMVNVGGREIHARFWYDSPYVGSAREDAAERALQVLGQIPTPAGPQPGHFQQQQRAVYRNGFGAVHG</sequence>
<dbReference type="PANTHER" id="PTHR42030:SF1">
    <property type="entry name" value="DRBM DOMAIN-CONTAINING PROTEIN"/>
    <property type="match status" value="1"/>
</dbReference>
<protein>
    <recommendedName>
        <fullName evidence="3">DRBM domain-containing protein</fullName>
    </recommendedName>
</protein>
<comment type="caution">
    <text evidence="1">The sequence shown here is derived from an EMBL/GenBank/DDBJ whole genome shotgun (WGS) entry which is preliminary data.</text>
</comment>
<evidence type="ECO:0008006" key="3">
    <source>
        <dbReference type="Google" id="ProtNLM"/>
    </source>
</evidence>
<evidence type="ECO:0000313" key="2">
    <source>
        <dbReference type="Proteomes" id="UP000310066"/>
    </source>
</evidence>
<dbReference type="SUPFAM" id="SSF54768">
    <property type="entry name" value="dsRNA-binding domain-like"/>
    <property type="match status" value="1"/>
</dbReference>
<dbReference type="Gene3D" id="3.30.160.20">
    <property type="match status" value="1"/>
</dbReference>
<name>A0A4U0UV45_9PEZI</name>
<reference evidence="1 2" key="1">
    <citation type="submission" date="2017-03" db="EMBL/GenBank/DDBJ databases">
        <title>Genomes of endolithic fungi from Antarctica.</title>
        <authorList>
            <person name="Coleine C."/>
            <person name="Masonjones S."/>
            <person name="Stajich J.E."/>
        </authorList>
    </citation>
    <scope>NUCLEOTIDE SEQUENCE [LARGE SCALE GENOMIC DNA]</scope>
    <source>
        <strain evidence="1 2">CCFEE 5311</strain>
    </source>
</reference>